<dbReference type="Proteomes" id="UP000608345">
    <property type="component" value="Unassembled WGS sequence"/>
</dbReference>
<evidence type="ECO:0000313" key="2">
    <source>
        <dbReference type="EMBL" id="GGW93445.1"/>
    </source>
</evidence>
<keyword evidence="3" id="KW-1185">Reference proteome</keyword>
<dbReference type="GO" id="GO:0003824">
    <property type="term" value="F:catalytic activity"/>
    <property type="evidence" value="ECO:0007669"/>
    <property type="project" value="UniProtKB-ARBA"/>
</dbReference>
<dbReference type="SUPFAM" id="SSF52096">
    <property type="entry name" value="ClpP/crotonase"/>
    <property type="match status" value="1"/>
</dbReference>
<protein>
    <submittedName>
        <fullName evidence="2">Enoyl-CoA hydratase</fullName>
    </submittedName>
</protein>
<evidence type="ECO:0000256" key="1">
    <source>
        <dbReference type="ARBA" id="ARBA00005254"/>
    </source>
</evidence>
<dbReference type="EMBL" id="BMYS01000020">
    <property type="protein sequence ID" value="GGW93445.1"/>
    <property type="molecule type" value="Genomic_DNA"/>
</dbReference>
<dbReference type="PANTHER" id="PTHR43802:SF1">
    <property type="entry name" value="IP11341P-RELATED"/>
    <property type="match status" value="1"/>
</dbReference>
<dbReference type="Gene3D" id="3.90.226.10">
    <property type="entry name" value="2-enoyl-CoA Hydratase, Chain A, domain 1"/>
    <property type="match status" value="1"/>
</dbReference>
<proteinExistence type="inferred from homology"/>
<dbReference type="InterPro" id="IPR029045">
    <property type="entry name" value="ClpP/crotonase-like_dom_sf"/>
</dbReference>
<comment type="similarity">
    <text evidence="1">Belongs to the enoyl-CoA hydratase/isomerase family.</text>
</comment>
<dbReference type="InterPro" id="IPR014748">
    <property type="entry name" value="Enoyl-CoA_hydra_C"/>
</dbReference>
<dbReference type="NCBIfam" id="NF006013">
    <property type="entry name" value="PRK08150.1"/>
    <property type="match status" value="1"/>
</dbReference>
<gene>
    <name evidence="2" type="primary">fad</name>
    <name evidence="2" type="ORF">GCM10011450_24360</name>
</gene>
<dbReference type="CDD" id="cd06558">
    <property type="entry name" value="crotonase-like"/>
    <property type="match status" value="1"/>
</dbReference>
<dbReference type="InterPro" id="IPR001753">
    <property type="entry name" value="Enoyl-CoA_hydra/iso"/>
</dbReference>
<comment type="caution">
    <text evidence="2">The sequence shown here is derived from an EMBL/GenBank/DDBJ whole genome shotgun (WGS) entry which is preliminary data.</text>
</comment>
<sequence>MNQKKLLVERIDNHTVLTLNRAEKRNALDDELISDLEDFFSQPAEDCQCIIIQGAGEHFSAGLDLFELMEKRSADPIVSMRRSKQWHRVFDLIQYGEVPVISVLKGGVIGGGFELAAATHIRVSEASTYFQLPEGQRGIFVGGGGSVRIPRIIGAGRVMELMLTGRKIPVDESANLGLSHYVVENGQGLDKALALAGIVSQNAPTSNYAIIHGISRIGEMSSADGLFAETMVTSMTRNAGKSDKRIKDFFQQRKTQHN</sequence>
<dbReference type="AlphaFoldDB" id="A0A918MZQ2"/>
<dbReference type="Gene3D" id="1.10.12.10">
    <property type="entry name" value="Lyase 2-enoyl-coa Hydratase, Chain A, domain 2"/>
    <property type="match status" value="1"/>
</dbReference>
<organism evidence="2 3">
    <name type="scientific">Advenella faeciporci</name>
    <dbReference type="NCBI Taxonomy" id="797535"/>
    <lineage>
        <taxon>Bacteria</taxon>
        <taxon>Pseudomonadati</taxon>
        <taxon>Pseudomonadota</taxon>
        <taxon>Betaproteobacteria</taxon>
        <taxon>Burkholderiales</taxon>
        <taxon>Alcaligenaceae</taxon>
    </lineage>
</organism>
<accession>A0A918MZQ2</accession>
<reference evidence="2" key="2">
    <citation type="submission" date="2020-09" db="EMBL/GenBank/DDBJ databases">
        <authorList>
            <person name="Sun Q."/>
            <person name="Kim S."/>
        </authorList>
    </citation>
    <scope>NUCLEOTIDE SEQUENCE</scope>
    <source>
        <strain evidence="2">KCTC 23732</strain>
    </source>
</reference>
<evidence type="ECO:0000313" key="3">
    <source>
        <dbReference type="Proteomes" id="UP000608345"/>
    </source>
</evidence>
<dbReference type="PANTHER" id="PTHR43802">
    <property type="entry name" value="ENOYL-COA HYDRATASE"/>
    <property type="match status" value="1"/>
</dbReference>
<dbReference type="Pfam" id="PF00378">
    <property type="entry name" value="ECH_1"/>
    <property type="match status" value="1"/>
</dbReference>
<name>A0A918MZQ2_9BURK</name>
<reference evidence="2" key="1">
    <citation type="journal article" date="2014" name="Int. J. Syst. Evol. Microbiol.">
        <title>Complete genome sequence of Corynebacterium casei LMG S-19264T (=DSM 44701T), isolated from a smear-ripened cheese.</title>
        <authorList>
            <consortium name="US DOE Joint Genome Institute (JGI-PGF)"/>
            <person name="Walter F."/>
            <person name="Albersmeier A."/>
            <person name="Kalinowski J."/>
            <person name="Ruckert C."/>
        </authorList>
    </citation>
    <scope>NUCLEOTIDE SEQUENCE</scope>
    <source>
        <strain evidence="2">KCTC 23732</strain>
    </source>
</reference>
<dbReference type="RefSeq" id="WP_189385781.1">
    <property type="nucleotide sequence ID" value="NZ_BAABFY010000046.1"/>
</dbReference>